<keyword evidence="1 2" id="KW-0808">Transferase</keyword>
<dbReference type="KEGG" id="clt:CM240_3129"/>
<evidence type="ECO:0000259" key="3">
    <source>
        <dbReference type="PROSITE" id="PS50991"/>
    </source>
</evidence>
<reference evidence="4 5" key="1">
    <citation type="submission" date="2013-11" db="EMBL/GenBank/DDBJ databases">
        <title>Complete genome sequence of Clostridum sp. M2/40.</title>
        <authorList>
            <person name="Wibberg D."/>
            <person name="Puehler A."/>
            <person name="Schlueter A."/>
        </authorList>
    </citation>
    <scope>NUCLEOTIDE SEQUENCE [LARGE SCALE GENOMIC DNA]</scope>
    <source>
        <strain evidence="5">M2/40</strain>
    </source>
</reference>
<sequence>MENKFYIVDTTLRDGEQQAGKVFSKKDKIDIVKRLDSMGVYQIEAGIPAMCKEEKEVILSMMEIKGGCKISTWNRIKESDIYHSFDCKPDIIHISAPISDMHIYKNLRRDRKWVIDSIKRCIYIAKEKDYEVVVGLEDASRAEKKFLVEVCKIVKSLQVNRVRYSDTLGILDISSVKENVEEIIKECDIDIEFHGHNDFGMAIPLSLVAYRSGAKYIDCTIEGIGERTGNTDLDRFKSIMKYYI</sequence>
<dbReference type="InterPro" id="IPR000891">
    <property type="entry name" value="PYR_CT"/>
</dbReference>
<dbReference type="eggNOG" id="COG0119">
    <property type="taxonomic scope" value="Bacteria"/>
</dbReference>
<name>W6S011_9CLOT</name>
<evidence type="ECO:0000313" key="5">
    <source>
        <dbReference type="Proteomes" id="UP000019426"/>
    </source>
</evidence>
<evidence type="ECO:0000313" key="4">
    <source>
        <dbReference type="EMBL" id="CDM70246.1"/>
    </source>
</evidence>
<proteinExistence type="inferred from homology"/>
<keyword evidence="5" id="KW-1185">Reference proteome</keyword>
<accession>W6S011</accession>
<dbReference type="EMBL" id="HG917869">
    <property type="protein sequence ID" value="CDM70246.1"/>
    <property type="molecule type" value="Genomic_DNA"/>
</dbReference>
<dbReference type="STRING" id="1216932.CM240_3129"/>
<evidence type="ECO:0000256" key="1">
    <source>
        <dbReference type="ARBA" id="ARBA00022679"/>
    </source>
</evidence>
<dbReference type="AlphaFoldDB" id="W6S011"/>
<dbReference type="Pfam" id="PF00682">
    <property type="entry name" value="HMGL-like"/>
    <property type="match status" value="1"/>
</dbReference>
<dbReference type="InterPro" id="IPR013785">
    <property type="entry name" value="Aldolase_TIM"/>
</dbReference>
<protein>
    <submittedName>
        <fullName evidence="4">Homocitrate synthase subunit alpha</fullName>
        <ecNumber evidence="4">2.3.3.14</ecNumber>
    </submittedName>
</protein>
<organism evidence="4 5">
    <name type="scientific">Clostridium bornimense</name>
    <dbReference type="NCBI Taxonomy" id="1216932"/>
    <lineage>
        <taxon>Bacteria</taxon>
        <taxon>Bacillati</taxon>
        <taxon>Bacillota</taxon>
        <taxon>Clostridia</taxon>
        <taxon>Eubacteriales</taxon>
        <taxon>Clostridiaceae</taxon>
        <taxon>Clostridium</taxon>
    </lineage>
</organism>
<dbReference type="PROSITE" id="PS00815">
    <property type="entry name" value="AIPM_HOMOCIT_SYNTH_1"/>
    <property type="match status" value="1"/>
</dbReference>
<feature type="domain" description="Pyruvate carboxyltransferase" evidence="3">
    <location>
        <begin position="5"/>
        <end position="244"/>
    </location>
</feature>
<dbReference type="PANTHER" id="PTHR42880">
    <property type="entry name" value="HOMOCITRATE SYNTHASE"/>
    <property type="match status" value="1"/>
</dbReference>
<dbReference type="PATRIC" id="fig|1216932.3.peg.3097"/>
<dbReference type="HOGENOM" id="CLU_022158_4_1_9"/>
<dbReference type="OrthoDB" id="9804858at2"/>
<gene>
    <name evidence="4" type="primary">nifV-ALPHA</name>
    <name evidence="4" type="ORF">CM240_3129</name>
</gene>
<evidence type="ECO:0000256" key="2">
    <source>
        <dbReference type="RuleBase" id="RU003523"/>
    </source>
</evidence>
<dbReference type="InterPro" id="IPR002034">
    <property type="entry name" value="AIPM/Hcit_synth_CS"/>
</dbReference>
<dbReference type="PROSITE" id="PS50991">
    <property type="entry name" value="PYR_CT"/>
    <property type="match status" value="1"/>
</dbReference>
<dbReference type="GO" id="GO:0019752">
    <property type="term" value="P:carboxylic acid metabolic process"/>
    <property type="evidence" value="ECO:0007669"/>
    <property type="project" value="InterPro"/>
</dbReference>
<dbReference type="Gene3D" id="3.20.20.70">
    <property type="entry name" value="Aldolase class I"/>
    <property type="match status" value="1"/>
</dbReference>
<dbReference type="GO" id="GO:0004410">
    <property type="term" value="F:homocitrate synthase activity"/>
    <property type="evidence" value="ECO:0007669"/>
    <property type="project" value="UniProtKB-EC"/>
</dbReference>
<keyword evidence="4" id="KW-0012">Acyltransferase</keyword>
<dbReference type="SUPFAM" id="SSF51569">
    <property type="entry name" value="Aldolase"/>
    <property type="match status" value="1"/>
</dbReference>
<dbReference type="PANTHER" id="PTHR42880:SF1">
    <property type="entry name" value="ISOPROPYLMALATE_HOMOCITRATE_CITRAMALATE SYNTHASE FAMILY PROTEIN"/>
    <property type="match status" value="1"/>
</dbReference>
<comment type="similarity">
    <text evidence="2">Belongs to the alpha-IPM synthase/homocitrate synthase family.</text>
</comment>
<dbReference type="Proteomes" id="UP000019426">
    <property type="component" value="Chromosome M2/40_rep2"/>
</dbReference>
<dbReference type="EC" id="2.3.3.14" evidence="4"/>
<dbReference type="RefSeq" id="WP_044040384.1">
    <property type="nucleotide sequence ID" value="NZ_HG917869.1"/>
</dbReference>